<dbReference type="InterPro" id="IPR054832">
    <property type="entry name" value="transpos_IS91"/>
</dbReference>
<dbReference type="RefSeq" id="WP_134119308.1">
    <property type="nucleotide sequence ID" value="NZ_SOEG01000075.1"/>
</dbReference>
<dbReference type="NCBIfam" id="NF033538">
    <property type="entry name" value="transpos_IS91"/>
    <property type="match status" value="1"/>
</dbReference>
<evidence type="ECO:0000259" key="1">
    <source>
        <dbReference type="Pfam" id="PF04986"/>
    </source>
</evidence>
<name>A0A4V3GW63_9FIRM</name>
<dbReference type="Proteomes" id="UP000295832">
    <property type="component" value="Unassembled WGS sequence"/>
</dbReference>
<evidence type="ECO:0000259" key="2">
    <source>
        <dbReference type="Pfam" id="PF14319"/>
    </source>
</evidence>
<dbReference type="AlphaFoldDB" id="A0A4V3GW63"/>
<feature type="domain" description="Transposase IS801/IS1294" evidence="1">
    <location>
        <begin position="155"/>
        <end position="322"/>
    </location>
</feature>
<dbReference type="GO" id="GO:0006313">
    <property type="term" value="P:DNA transposition"/>
    <property type="evidence" value="ECO:0007669"/>
    <property type="project" value="InterPro"/>
</dbReference>
<dbReference type="Pfam" id="PF14319">
    <property type="entry name" value="Zn_Tnp_IS91"/>
    <property type="match status" value="1"/>
</dbReference>
<dbReference type="InterPro" id="IPR007069">
    <property type="entry name" value="Transposase_32"/>
</dbReference>
<dbReference type="GO" id="GO:0004803">
    <property type="term" value="F:transposase activity"/>
    <property type="evidence" value="ECO:0007669"/>
    <property type="project" value="InterPro"/>
</dbReference>
<organism evidence="3 4">
    <name type="scientific">Orenia marismortui</name>
    <dbReference type="NCBI Taxonomy" id="46469"/>
    <lineage>
        <taxon>Bacteria</taxon>
        <taxon>Bacillati</taxon>
        <taxon>Bacillota</taxon>
        <taxon>Clostridia</taxon>
        <taxon>Halanaerobiales</taxon>
        <taxon>Halobacteroidaceae</taxon>
        <taxon>Orenia</taxon>
    </lineage>
</organism>
<keyword evidence="4" id="KW-1185">Reference proteome</keyword>
<dbReference type="PANTHER" id="PTHR37023:SF1">
    <property type="entry name" value="ISSOD25 TRANSPOSASE TNPA_ISSOD25"/>
    <property type="match status" value="1"/>
</dbReference>
<feature type="domain" description="Transposase zinc-binding" evidence="2">
    <location>
        <begin position="33"/>
        <end position="113"/>
    </location>
</feature>
<dbReference type="EMBL" id="SOEG01000075">
    <property type="protein sequence ID" value="TDX42889.1"/>
    <property type="molecule type" value="Genomic_DNA"/>
</dbReference>
<dbReference type="InterPro" id="IPR026889">
    <property type="entry name" value="Zn_Tnp"/>
</dbReference>
<gene>
    <name evidence="3" type="ORF">C7959_1752</name>
</gene>
<dbReference type="Pfam" id="PF04986">
    <property type="entry name" value="Y2_Tnp"/>
    <property type="match status" value="1"/>
</dbReference>
<dbReference type="GO" id="GO:0003677">
    <property type="term" value="F:DNA binding"/>
    <property type="evidence" value="ECO:0007669"/>
    <property type="project" value="InterPro"/>
</dbReference>
<reference evidence="3 4" key="1">
    <citation type="submission" date="2019-03" db="EMBL/GenBank/DDBJ databases">
        <title>Subsurface microbial communities from deep shales in Ohio and West Virginia, USA.</title>
        <authorList>
            <person name="Wrighton K."/>
        </authorList>
    </citation>
    <scope>NUCLEOTIDE SEQUENCE [LARGE SCALE GENOMIC DNA]</scope>
    <source>
        <strain evidence="3 4">MSL 6dP</strain>
    </source>
</reference>
<sequence>MNIENTCNQNKIKYIFADNNNWEVFKDNHLSEKVPSDMVSNVIEEVEKFLKCGEYENGYTLYKCPDCNEKHIVAFSCKSRFCPRCGKKYIDEWVNKQVDNILDTSHRHMVFTIPEELRKYVYWNRDLIKEMSNKVAEVIKSYYRKQNKRLKYEAGIITVVHTFGRDVGFNPHIHCLVTEGALDKYKQWKHQSYISYNYLRKAWQKVLLDIFKGYFSENKKVQNLINKLYARYKDGFYVYANSRMRKADSAARYIGRYLARPAIAEYRIISYDGEKVKFWYEDHKTKKIKELTLPVMQFIGRLIMHIPKKYFRMVRRYGLYRRDFNKRAQKILALWSYMRKRQINLILVKKKARSKTWRERIIENFNIDPVKCPKCGKEMILWEVWNPKYDFIYHVEHTDEKGRHIRRYLWEGDPRLERIQKARDNGTSVPFPYGKREVV</sequence>
<comment type="caution">
    <text evidence="3">The sequence shown here is derived from an EMBL/GenBank/DDBJ whole genome shotgun (WGS) entry which is preliminary data.</text>
</comment>
<dbReference type="PANTHER" id="PTHR37023">
    <property type="entry name" value="TRANSPOSASE"/>
    <property type="match status" value="1"/>
</dbReference>
<accession>A0A4V3GW63</accession>
<protein>
    <submittedName>
        <fullName evidence="3">Transposase-like zinc-binding protein</fullName>
    </submittedName>
</protein>
<evidence type="ECO:0000313" key="4">
    <source>
        <dbReference type="Proteomes" id="UP000295832"/>
    </source>
</evidence>
<evidence type="ECO:0000313" key="3">
    <source>
        <dbReference type="EMBL" id="TDX42889.1"/>
    </source>
</evidence>
<proteinExistence type="predicted"/>